<dbReference type="SUPFAM" id="SSF47336">
    <property type="entry name" value="ACP-like"/>
    <property type="match status" value="2"/>
</dbReference>
<comment type="caution">
    <text evidence="5">The sequence shown here is derived from an EMBL/GenBank/DDBJ whole genome shotgun (WGS) entry which is preliminary data.</text>
</comment>
<dbReference type="InterPro" id="IPR036736">
    <property type="entry name" value="ACP-like_sf"/>
</dbReference>
<sequence>MFAESLLEKSGGHPAPIGPMADDGVHRLFERQAALTPDAAALSFDGRSLSYAELNRRANRLARLIRAHGEAEVVGICLERGIDAIVAVIAVLKAGSAYAAIDLSYPAERQAYILRDAEVSLVISSTEIIRSLPAGHAFIDMDQRDLSRGDGAEDDAAVCDPQDLAYLIYTSGSTGAPKGVRMPHRALANLVAWQLQDQGDYAGRRTLQFSPLSFDVSFQEIFSTLASGGELVLISNRLRLDPLALLSFIEERQVARIFLPYVALNSLATAATEQECYPASLLDVVTAGEQLVVTAAIRQFFGVLQGCRLHNHYGPSESHVVTAYTLPGRAEDWPTLPPVGAPIDNVTIHLLDAEGRESAPGEPGELCIAGPQLACGYQRRQEETAASFVERDPDGAGVRRLYRTGDLARRRPDGLLDILGRIDFQIKIRGHRVEPGEVEALLMSHPAVRDAVVLAQGDSAADKRLVAFIIAATPDEDGLRESVARHMRDAAPEYMRPAALAIVDAFPLSASGKIDRKAFPLVCGQAPAAEAFAPPRDAREQALAEVWGELLGESRVGRHAHFFNLGGHSLLVVKMMLALRRRGFIVDAHTVYQQPVLSGLAAELRVFDPLAEGAAPARQDGGAAFLAGLSAAERDLVAAAVPGGLANIQAACPLGPLQQGMLYHALAHQAGDPYVLWQVVRFDSEDLLRAYLDALRAVIARHDAFRVAVLHEGLPQPLQLVWREAELPVEEVRAELEGEDALAALRRRCEPARQRFDIAQAPLQRCSYCYDAGRGQWVLLHQLHHLAVDHATVEAMLREIEARLRGETPAPLAAAAFEQVRAGMFAADDAGERKAFFDEMLRGFEPGPAPFSAAEPLAGDAAVAEAWRTLPALSSRLIRQQARARGVSVAAIVHLAWAKVLASLGGQADVAFGTVLLGRMSAGGGADSAMGQFINTLPIRLRLDDLPVAACLSHVQDALTGLLRHEQASLAQAQRAAGAAPLFTTLLNYRHSEVRNVPSSDPFGAVNPAAVAGVSYSGIMERTTYPVAVNVDDFGDDFVINAQVGQALDPERVCDFFETALRELAAALARDPEERISRIDALPAPEKDRILRQWNQTDADFPAEACLHTLIEAQARRTPDAVAVEFGAQSLSYAQLNGAANRLARHLRAKANIAPDALVGVCMARSLDMVVALLAALKAGGAYAPLDPSHPADRLDYMLRDAAPAAVLCHGGIPAAARARLAEYAAGAGAALIDLSEDAADWAGQDAADLPAAQIGLTASHLAYVIYTSGSTGRPKGVMNEHRGIVNRLTWMQKRYPLDATDAVLQKTPYSFDVSVWEFFWPLMNGARLVMAEPEGHKDPGYLSETIRKRGITTLHFVPSMLSVFLDQAPDAGGSLRRVFCSGEALPAHSVRRFLERFPGVELHNQYGPTEAAIDVCAWDCRQVGDDDVIPIGKPIDNIRLHILDAYGQPCPVGVAGELHICGTGVARGYLNQPELSAQKFVADPFRPGRMYRTGDLARYLPDGDIEYLGRNDFQVKLRGVRIELGEVESALLSHADVKECVALVREDVAGDARLTAYVVPAAGAEALEPALRQHLQARLPALMIPSSIVTLDALPLSGNGKLDRKALPAPSGVAAGQPAQPPREGTEARLAAIWSELLNTGAIGRQTHFFEAGGHSLLAVALIGRIRQAFDLSLPLSALVAHLDLMSQAALIDAEREKAAAAAPSQAPAQAAAQTGRIRALPAQKAIYKAIRLNPADLSNNSFVALEFDAEPDLKQLRNLLQATLARHEGLGARFALDGGELFLQPAPRFLFRLEKRQSLGSLEEDLRDFIRPFSLEDGMNVRGRWLADGERPVLLLDFSHACIDGSGLMRILEELAGEAPELAAGASLAAYSDLFHGDGFAAMRQAHAAFWRERLQGWAPAPQAGIQPQSRTCELALDADSKARIAALSARLKISMPEFFMAVFLGFKARLEQRRDQLASMIFHGRDQLEQQAVIAPLMAVLPVRFDWPEGGADAETLRGVSAAVRQACRHYLFDADEMAARHPDLPRQALSPSAFFGYFTRDGFTGRIAGMPCRQRETPVIAGGQAHWSLSCEIAEHDAGFDVRLEASSHPADDRGQPWDALFHSIVQGALDAGRQSN</sequence>
<dbReference type="Gene3D" id="3.40.50.980">
    <property type="match status" value="2"/>
</dbReference>
<dbReference type="InterPro" id="IPR020806">
    <property type="entry name" value="PKS_PP-bd"/>
</dbReference>
<dbReference type="Gene3D" id="3.30.300.30">
    <property type="match status" value="2"/>
</dbReference>
<dbReference type="RefSeq" id="WP_059184172.1">
    <property type="nucleotide sequence ID" value="NZ_CP142381.1"/>
</dbReference>
<dbReference type="Pfam" id="PF00501">
    <property type="entry name" value="AMP-binding"/>
    <property type="match status" value="2"/>
</dbReference>
<proteinExistence type="predicted"/>
<dbReference type="SUPFAM" id="SSF52777">
    <property type="entry name" value="CoA-dependent acyltransferases"/>
    <property type="match status" value="4"/>
</dbReference>
<dbReference type="NCBIfam" id="TIGR01733">
    <property type="entry name" value="AA-adenyl-dom"/>
    <property type="match status" value="2"/>
</dbReference>
<organism evidence="5 6">
    <name type="scientific">Chromobacterium subtsugae</name>
    <dbReference type="NCBI Taxonomy" id="251747"/>
    <lineage>
        <taxon>Bacteria</taxon>
        <taxon>Pseudomonadati</taxon>
        <taxon>Pseudomonadota</taxon>
        <taxon>Betaproteobacteria</taxon>
        <taxon>Neisseriales</taxon>
        <taxon>Chromobacteriaceae</taxon>
        <taxon>Chromobacterium</taxon>
    </lineage>
</organism>
<accession>A0ABS7FIA7</accession>
<dbReference type="Gene3D" id="3.30.559.10">
    <property type="entry name" value="Chloramphenicol acetyltransferase-like domain"/>
    <property type="match status" value="2"/>
</dbReference>
<dbReference type="Gene3D" id="2.30.38.10">
    <property type="entry name" value="Luciferase, Domain 3"/>
    <property type="match status" value="1"/>
</dbReference>
<evidence type="ECO:0000313" key="6">
    <source>
        <dbReference type="Proteomes" id="UP000711178"/>
    </source>
</evidence>
<dbReference type="GeneID" id="89685610"/>
<evidence type="ECO:0000256" key="3">
    <source>
        <dbReference type="ARBA" id="ARBA00022553"/>
    </source>
</evidence>
<dbReference type="InterPro" id="IPR006162">
    <property type="entry name" value="Ppantetheine_attach_site"/>
</dbReference>
<dbReference type="PROSITE" id="PS50075">
    <property type="entry name" value="CARRIER"/>
    <property type="match status" value="2"/>
</dbReference>
<dbReference type="CDD" id="cd19544">
    <property type="entry name" value="E-C_NRPS"/>
    <property type="match status" value="1"/>
</dbReference>
<dbReference type="SMART" id="SM00823">
    <property type="entry name" value="PKS_PP"/>
    <property type="match status" value="1"/>
</dbReference>
<dbReference type="PANTHER" id="PTHR45527">
    <property type="entry name" value="NONRIBOSOMAL PEPTIDE SYNTHETASE"/>
    <property type="match status" value="1"/>
</dbReference>
<feature type="domain" description="Carrier" evidence="4">
    <location>
        <begin position="1622"/>
        <end position="1700"/>
    </location>
</feature>
<dbReference type="Proteomes" id="UP000711178">
    <property type="component" value="Unassembled WGS sequence"/>
</dbReference>
<name>A0ABS7FIA7_9NEIS</name>
<dbReference type="InterPro" id="IPR009081">
    <property type="entry name" value="PP-bd_ACP"/>
</dbReference>
<dbReference type="PANTHER" id="PTHR45527:SF1">
    <property type="entry name" value="FATTY ACID SYNTHASE"/>
    <property type="match status" value="1"/>
</dbReference>
<dbReference type="Pfam" id="PF00668">
    <property type="entry name" value="Condensation"/>
    <property type="match status" value="2"/>
</dbReference>
<evidence type="ECO:0000256" key="1">
    <source>
        <dbReference type="ARBA" id="ARBA00001957"/>
    </source>
</evidence>
<dbReference type="PROSITE" id="PS00455">
    <property type="entry name" value="AMP_BINDING"/>
    <property type="match status" value="2"/>
</dbReference>
<gene>
    <name evidence="5" type="ORF">KIF53_19350</name>
</gene>
<reference evidence="5 6" key="1">
    <citation type="submission" date="2021-05" db="EMBL/GenBank/DDBJ databases">
        <title>Draft Whole Genome Sequencing Of Biosensor Chromobacterium violaceum Strain CV026 Reveals A Regulatory RNA In Chromobacterium violaceum Phenotype Regulatory Network.</title>
        <authorList>
            <person name="Hong K.W."/>
            <person name="Chan K.G."/>
            <person name="Chang C.-Y."/>
        </authorList>
    </citation>
    <scope>NUCLEOTIDE SEQUENCE [LARGE SCALE GENOMIC DNA]</scope>
    <source>
        <strain evidence="5 6">ATCC 31532</strain>
    </source>
</reference>
<dbReference type="InterPro" id="IPR045851">
    <property type="entry name" value="AMP-bd_C_sf"/>
</dbReference>
<keyword evidence="6" id="KW-1185">Reference proteome</keyword>
<dbReference type="CDD" id="cd05930">
    <property type="entry name" value="A_NRPS"/>
    <property type="match status" value="1"/>
</dbReference>
<dbReference type="Gene3D" id="3.40.50.12780">
    <property type="entry name" value="N-terminal domain of ligase-like"/>
    <property type="match status" value="1"/>
</dbReference>
<keyword evidence="2" id="KW-0596">Phosphopantetheine</keyword>
<dbReference type="Gene3D" id="3.30.559.30">
    <property type="entry name" value="Nonribosomal peptide synthetase, condensation domain"/>
    <property type="match status" value="2"/>
</dbReference>
<dbReference type="EMBL" id="JAHDTB010000023">
    <property type="protein sequence ID" value="MBW8289797.1"/>
    <property type="molecule type" value="Genomic_DNA"/>
</dbReference>
<dbReference type="Pfam" id="PF13193">
    <property type="entry name" value="AMP-binding_C"/>
    <property type="match status" value="2"/>
</dbReference>
<dbReference type="InterPro" id="IPR023213">
    <property type="entry name" value="CAT-like_dom_sf"/>
</dbReference>
<dbReference type="InterPro" id="IPR010071">
    <property type="entry name" value="AA_adenyl_dom"/>
</dbReference>
<dbReference type="Gene3D" id="1.10.1200.10">
    <property type="entry name" value="ACP-like"/>
    <property type="match status" value="2"/>
</dbReference>
<dbReference type="InterPro" id="IPR020845">
    <property type="entry name" value="AMP-binding_CS"/>
</dbReference>
<dbReference type="InterPro" id="IPR000873">
    <property type="entry name" value="AMP-dep_synth/lig_dom"/>
</dbReference>
<evidence type="ECO:0000256" key="2">
    <source>
        <dbReference type="ARBA" id="ARBA00022450"/>
    </source>
</evidence>
<dbReference type="InterPro" id="IPR001242">
    <property type="entry name" value="Condensation_dom"/>
</dbReference>
<dbReference type="PROSITE" id="PS00012">
    <property type="entry name" value="PHOSPHOPANTETHEINE"/>
    <property type="match status" value="1"/>
</dbReference>
<keyword evidence="3" id="KW-0597">Phosphoprotein</keyword>
<evidence type="ECO:0000259" key="4">
    <source>
        <dbReference type="PROSITE" id="PS50075"/>
    </source>
</evidence>
<protein>
    <submittedName>
        <fullName evidence="5">Amino acid adenylation domain-containing protein</fullName>
    </submittedName>
</protein>
<comment type="cofactor">
    <cofactor evidence="1">
        <name>pantetheine 4'-phosphate</name>
        <dbReference type="ChEBI" id="CHEBI:47942"/>
    </cofactor>
</comment>
<evidence type="ECO:0000313" key="5">
    <source>
        <dbReference type="EMBL" id="MBW8289797.1"/>
    </source>
</evidence>
<feature type="domain" description="Carrier" evidence="4">
    <location>
        <begin position="534"/>
        <end position="608"/>
    </location>
</feature>
<dbReference type="InterPro" id="IPR042099">
    <property type="entry name" value="ANL_N_sf"/>
</dbReference>
<dbReference type="InterPro" id="IPR025110">
    <property type="entry name" value="AMP-bd_C"/>
</dbReference>
<dbReference type="SUPFAM" id="SSF56801">
    <property type="entry name" value="Acetyl-CoA synthetase-like"/>
    <property type="match status" value="2"/>
</dbReference>
<dbReference type="NCBIfam" id="NF003417">
    <property type="entry name" value="PRK04813.1"/>
    <property type="match status" value="2"/>
</dbReference>
<dbReference type="Pfam" id="PF00550">
    <property type="entry name" value="PP-binding"/>
    <property type="match status" value="2"/>
</dbReference>